<keyword evidence="2" id="KW-1185">Reference proteome</keyword>
<dbReference type="Gene3D" id="1.25.10.10">
    <property type="entry name" value="Leucine-rich Repeat Variant"/>
    <property type="match status" value="2"/>
</dbReference>
<dbReference type="InterPro" id="IPR011989">
    <property type="entry name" value="ARM-like"/>
</dbReference>
<gene>
    <name evidence="1" type="ORF">GTZ93_13430</name>
</gene>
<dbReference type="InterPro" id="IPR016024">
    <property type="entry name" value="ARM-type_fold"/>
</dbReference>
<sequence length="1589" mass="172919">MPQPQPVELTPRRRRALLTQRLLTERLAPEALRGLLAASDPEEVHAALLHLKRRLERLEGGDTPVSLMEALPAAMGACAPESQVLLAKLARLLPPEIPLARLKSLAKGTEPLPVDAEAEWLVTEMLREPAKLAVLPGGALLLHAVQRLSPADGVDAEALVDALCGHLDPEVQLEGLRHLGGALGLGLVTVKHALAVAVRALEAPDARVALQAAELLAEPWAARPDLAPPLGSLQGLLERSERLALASLRILARRGDAAALRLVLEDGRRSLRVRREAMALLAPFASHAELRLSLHLSLEDPLLFGPMCAGFLQTLYRRGVRCEPDDVPRVRELFLANPAITPEVIAEVLSLRQREYVEPLWRLSATDADFTRHLALLRELDGPEAFDLLRALLVRPEARTLRPEVIEALGHQGHAAAEEDLLACFDAEPWACLDALHHLGGARTVAFLRAHPGLTDSAWRAEAHALLAALEDTSASMPSPVEVEPSREVLASLQPGYDDASFSEVSRIALQTQHPLRLQAIGQLGHEARRRALVPLGELLLDADEHVRSAAQQAVAQVGRGLHARGGVRPDRRSAPVSEDEAGARVLTECLLDLLQRRDLSDAQLERVLGQLVGRRHPALARRLRRLLRHEGVQVPKLVLECLAHSGDSRAVAWLVPFARSEDIYRLRQALSGLGVFKVEWAVPLLAAGLAHPNMNIKKTAAEALVNAGPGWPPPIGLMLGWLRRHDNPGLRESLIRALRAACGRGHVATVLDALEDADTPREQELLCELLSGELSPHALVSLLRRGTRSAKVLNDAVHGGVLLLSSQARETLEVLLRRHGLSQWIPATSDDPVQARLLRERRLDADLAWMDDALSSGDAALLETAEEEFTKRLAAVASAALTDTRAAVLKRHLDGIRGLLDSPRPSLRRLAMGLLTALAGRLSEPEQVGVLAEVRRAWTGKLIEPHEALGVLFRLGAVPSLEEARMASSLPDERVALWGTERRILAGDLSGPGLMEALTQARGPSVRRFLVPYALREVPPLQVLAAAARGPHGDLLELVRDEWGARVPEDALLAELALAAGSGTSPRAGVLVRWLAEVGTEAARAALRRLARNHERGMALAALAALGTPTSAEDEALLVDLLSHAHVEVRRQAARQLWRVRGLPRLESLLDILGEARPLRWIPPWAVDRQDLEALRATLGSLGAPGSDAEKLEGEVWLESLLELLGGLGSKRSLLPSLVLLLLDVWRMGRGRSGTMAADMLRSLPAARVLPFVLPMLREGHSAALEILPGNTVWGPELMAMFLQARGLARTHFLEWLQRADPAQGRDGRMLEDALLRIVHEDDGHREAALQVLAGRASWGSREDAFRLADGLIEIVNQKDDAQALAAVSRGLERQGPEVRSALLARVTTPALRTEVVTALALLVVDDPSLEKKLPAGLMRDVERRLEALAWEVPEPEVKAMKWMVLRRAPHVVERLTGLLTHRKPSVRLHAHRLLKVQVPREPYLELTRELLKDAEAGHVVRAVRTLTFGGHLPAVAEVAALLPDRRNAVARAAWDGLLVMGGAALPILRGELAHARPDRRALLARVISSLEEVPGRAADGAFRARLA</sequence>
<dbReference type="RefSeq" id="WP_139915887.1">
    <property type="nucleotide sequence ID" value="NZ_CBCSLE010000016.1"/>
</dbReference>
<name>A0A7X5BU41_9BACT</name>
<proteinExistence type="predicted"/>
<evidence type="ECO:0008006" key="3">
    <source>
        <dbReference type="Google" id="ProtNLM"/>
    </source>
</evidence>
<reference evidence="1 2" key="1">
    <citation type="submission" date="2020-01" db="EMBL/GenBank/DDBJ databases">
        <title>The draft genome sequence of Corallococcus exiguus DSM 14696.</title>
        <authorList>
            <person name="Zhang X."/>
            <person name="Zhu H."/>
        </authorList>
    </citation>
    <scope>NUCLEOTIDE SEQUENCE [LARGE SCALE GENOMIC DNA]</scope>
    <source>
        <strain evidence="1 2">DSM 14696</strain>
    </source>
</reference>
<comment type="caution">
    <text evidence="1">The sequence shown here is derived from an EMBL/GenBank/DDBJ whole genome shotgun (WGS) entry which is preliminary data.</text>
</comment>
<dbReference type="SMART" id="SM00567">
    <property type="entry name" value="EZ_HEAT"/>
    <property type="match status" value="9"/>
</dbReference>
<evidence type="ECO:0000313" key="1">
    <source>
        <dbReference type="EMBL" id="NBC40832.1"/>
    </source>
</evidence>
<dbReference type="InterPro" id="IPR004155">
    <property type="entry name" value="PBS_lyase_HEAT"/>
</dbReference>
<protein>
    <recommendedName>
        <fullName evidence="3">HEAT repeat domain-containing protein</fullName>
    </recommendedName>
</protein>
<dbReference type="Proteomes" id="UP000537825">
    <property type="component" value="Unassembled WGS sequence"/>
</dbReference>
<dbReference type="SUPFAM" id="SSF48371">
    <property type="entry name" value="ARM repeat"/>
    <property type="match status" value="2"/>
</dbReference>
<organism evidence="1 2">
    <name type="scientific">Corallococcus exiguus</name>
    <dbReference type="NCBI Taxonomy" id="83462"/>
    <lineage>
        <taxon>Bacteria</taxon>
        <taxon>Pseudomonadati</taxon>
        <taxon>Myxococcota</taxon>
        <taxon>Myxococcia</taxon>
        <taxon>Myxococcales</taxon>
        <taxon>Cystobacterineae</taxon>
        <taxon>Myxococcaceae</taxon>
        <taxon>Corallococcus</taxon>
    </lineage>
</organism>
<evidence type="ECO:0000313" key="2">
    <source>
        <dbReference type="Proteomes" id="UP000537825"/>
    </source>
</evidence>
<dbReference type="EMBL" id="JAAAPK010000003">
    <property type="protein sequence ID" value="NBC40832.1"/>
    <property type="molecule type" value="Genomic_DNA"/>
</dbReference>
<accession>A0A7X5BU41</accession>